<dbReference type="RefSeq" id="WP_370036222.1">
    <property type="nucleotide sequence ID" value="NZ_JBGBYS010000009.1"/>
</dbReference>
<dbReference type="Pfam" id="PF01326">
    <property type="entry name" value="PPDK_N"/>
    <property type="match status" value="1"/>
</dbReference>
<evidence type="ECO:0000256" key="9">
    <source>
        <dbReference type="ARBA" id="ARBA00022723"/>
    </source>
</evidence>
<dbReference type="InterPro" id="IPR036396">
    <property type="entry name" value="Cyt_P450_sf"/>
</dbReference>
<evidence type="ECO:0000256" key="1">
    <source>
        <dbReference type="ARBA" id="ARBA00001946"/>
    </source>
</evidence>
<name>A0ABV4EK45_BREEP</name>
<evidence type="ECO:0000256" key="16">
    <source>
        <dbReference type="SAM" id="MobiDB-lite"/>
    </source>
</evidence>
<dbReference type="Pfam" id="PF00067">
    <property type="entry name" value="p450"/>
    <property type="match status" value="1"/>
</dbReference>
<evidence type="ECO:0000256" key="7">
    <source>
        <dbReference type="ARBA" id="ARBA00021623"/>
    </source>
</evidence>
<organism evidence="18 19">
    <name type="scientific">Brevibacterium epidermidis</name>
    <dbReference type="NCBI Taxonomy" id="1698"/>
    <lineage>
        <taxon>Bacteria</taxon>
        <taxon>Bacillati</taxon>
        <taxon>Actinomycetota</taxon>
        <taxon>Actinomycetes</taxon>
        <taxon>Micrococcales</taxon>
        <taxon>Brevibacteriaceae</taxon>
        <taxon>Brevibacterium</taxon>
    </lineage>
</organism>
<evidence type="ECO:0000256" key="11">
    <source>
        <dbReference type="ARBA" id="ARBA00022777"/>
    </source>
</evidence>
<keyword evidence="11" id="KW-0418">Kinase</keyword>
<feature type="compositionally biased region" description="Low complexity" evidence="16">
    <location>
        <begin position="764"/>
        <end position="773"/>
    </location>
</feature>
<evidence type="ECO:0000313" key="18">
    <source>
        <dbReference type="EMBL" id="MEY9258857.1"/>
    </source>
</evidence>
<dbReference type="InterPro" id="IPR013815">
    <property type="entry name" value="ATP_grasp_subdomain_1"/>
</dbReference>
<dbReference type="PROSITE" id="PS00086">
    <property type="entry name" value="CYTOCHROME_P450"/>
    <property type="match status" value="1"/>
</dbReference>
<dbReference type="InterPro" id="IPR001128">
    <property type="entry name" value="Cyt_P450"/>
</dbReference>
<evidence type="ECO:0000256" key="4">
    <source>
        <dbReference type="ARBA" id="ARBA00007837"/>
    </source>
</evidence>
<dbReference type="SUPFAM" id="SSF48264">
    <property type="entry name" value="Cytochrome P450"/>
    <property type="match status" value="1"/>
</dbReference>
<feature type="compositionally biased region" description="Basic and acidic residues" evidence="16">
    <location>
        <begin position="752"/>
        <end position="763"/>
    </location>
</feature>
<feature type="region of interest" description="Disordered" evidence="16">
    <location>
        <begin position="745"/>
        <end position="780"/>
    </location>
</feature>
<evidence type="ECO:0000256" key="15">
    <source>
        <dbReference type="ARBA" id="ARBA00047700"/>
    </source>
</evidence>
<keyword evidence="8" id="KW-0808">Transferase</keyword>
<feature type="domain" description="Pyruvate phosphate dikinase AMP/ATP-binding" evidence="17">
    <location>
        <begin position="445"/>
        <end position="762"/>
    </location>
</feature>
<comment type="caution">
    <text evidence="18">The sequence shown here is derived from an EMBL/GenBank/DDBJ whole genome shotgun (WGS) entry which is preliminary data.</text>
</comment>
<evidence type="ECO:0000256" key="10">
    <source>
        <dbReference type="ARBA" id="ARBA00022741"/>
    </source>
</evidence>
<comment type="similarity">
    <text evidence="4">Belongs to the PEP-utilizing enzyme family.</text>
</comment>
<evidence type="ECO:0000256" key="3">
    <source>
        <dbReference type="ARBA" id="ARBA00004742"/>
    </source>
</evidence>
<comment type="catalytic activity">
    <reaction evidence="15">
        <text>pyruvate + ATP + H2O = phosphoenolpyruvate + AMP + phosphate + 2 H(+)</text>
        <dbReference type="Rhea" id="RHEA:11364"/>
        <dbReference type="ChEBI" id="CHEBI:15361"/>
        <dbReference type="ChEBI" id="CHEBI:15377"/>
        <dbReference type="ChEBI" id="CHEBI:15378"/>
        <dbReference type="ChEBI" id="CHEBI:30616"/>
        <dbReference type="ChEBI" id="CHEBI:43474"/>
        <dbReference type="ChEBI" id="CHEBI:58702"/>
        <dbReference type="ChEBI" id="CHEBI:456215"/>
        <dbReference type="EC" id="2.7.9.2"/>
    </reaction>
</comment>
<dbReference type="Gene3D" id="1.10.630.10">
    <property type="entry name" value="Cytochrome P450"/>
    <property type="match status" value="1"/>
</dbReference>
<evidence type="ECO:0000259" key="17">
    <source>
        <dbReference type="Pfam" id="PF01326"/>
    </source>
</evidence>
<keyword evidence="13" id="KW-0460">Magnesium</keyword>
<dbReference type="PANTHER" id="PTHR43030:SF1">
    <property type="entry name" value="PHOSPHOENOLPYRUVATE SYNTHASE"/>
    <property type="match status" value="1"/>
</dbReference>
<proteinExistence type="inferred from homology"/>
<keyword evidence="10" id="KW-0547">Nucleotide-binding</keyword>
<comment type="function">
    <text evidence="2">Catalyzes the phosphorylation of pyruvate to phosphoenolpyruvate.</text>
</comment>
<dbReference type="Proteomes" id="UP001565435">
    <property type="component" value="Unassembled WGS sequence"/>
</dbReference>
<dbReference type="PRINTS" id="PR00359">
    <property type="entry name" value="BP450"/>
</dbReference>
<comment type="cofactor">
    <cofactor evidence="1">
        <name>Mg(2+)</name>
        <dbReference type="ChEBI" id="CHEBI:18420"/>
    </cofactor>
</comment>
<evidence type="ECO:0000313" key="19">
    <source>
        <dbReference type="Proteomes" id="UP001565435"/>
    </source>
</evidence>
<keyword evidence="19" id="KW-1185">Reference proteome</keyword>
<evidence type="ECO:0000256" key="2">
    <source>
        <dbReference type="ARBA" id="ARBA00002988"/>
    </source>
</evidence>
<keyword evidence="12" id="KW-0067">ATP-binding</keyword>
<evidence type="ECO:0000256" key="14">
    <source>
        <dbReference type="ARBA" id="ARBA00033470"/>
    </source>
</evidence>
<sequence length="792" mass="86790">MTLQSAAETGKCPYSGAAQGSHHGYEPFDMKNPFPAYAEMRKEEPVMFDERVGYWVVTQYDDIKAVFEDWETFSSENAQAPVRKRGPQATKIMNDGGFTAYSGLSARIPPEHTRIREIVQKAFTPRRFKKLEPEIRENVVSRIEKMLERPDKDGEIIRDLAYDIPTITILTLIGADISKVDTYKRWSDSRAAMTWGDLSDEEQTPHAHNLVEYWQECLSIVADAHENGGDSMTADLVKAQSEGAEISDHEIASVLYSLLFAGHETTTTLIGNTLRVLLAHPDQWQAVIDDEKKIPAAVDEVLRYSGSIVGWRRKALKDTEVGGVKIAEGDELLLLMGSANRDESRFESGEDFDISRPNAREHLSFGFGIHYCLGNMLAKLQAKICLQEITRLAPNLKLVGGEDIDFRENLSFRVPKNRPGDLVKEKTMSLVQSFDSAAEPRLADLGGKGASLVTMTQAGMPVPPGFVVTTESFDSFVSESGIAEEIVTELGALNPDDVAEVDEISARIRRRLTDSEVPEAVRSATKTAYDELAAACGGEVPMAVRSSATAEDLPDASFAGQQDTYLWLTGYAAVTEHIRQCWASLYTSRAIIYRLKNNIPDEGLSMAVVVQKMVNAKTAGVAITMNPANGDRSKIAVDASWGVGESVVSGLVTPDNVLLDKITLQIVHEHIGEKHIELVPADGELAEREVPADRAEIRCLSDEELTAVATLAKRAEKHYKCPQDIEWALDRDLPDGENLLLLQSRPETVHSSAEKKTEKESDTAAKPAAPAAASTGGIDLGSITASLMKKSG</sequence>
<dbReference type="CDD" id="cd11078">
    <property type="entry name" value="CYP130-like"/>
    <property type="match status" value="1"/>
</dbReference>
<dbReference type="InterPro" id="IPR017972">
    <property type="entry name" value="Cyt_P450_CS"/>
</dbReference>
<comment type="similarity">
    <text evidence="5">Belongs to the cytochrome P450 family.</text>
</comment>
<dbReference type="Gene3D" id="3.30.470.20">
    <property type="entry name" value="ATP-grasp fold, B domain"/>
    <property type="match status" value="1"/>
</dbReference>
<evidence type="ECO:0000256" key="8">
    <source>
        <dbReference type="ARBA" id="ARBA00022679"/>
    </source>
</evidence>
<protein>
    <recommendedName>
        <fullName evidence="7">Phosphoenolpyruvate synthase</fullName>
        <ecNumber evidence="6">2.7.9.2</ecNumber>
    </recommendedName>
    <alternativeName>
        <fullName evidence="14">Pyruvate, water dikinase</fullName>
    </alternativeName>
</protein>
<evidence type="ECO:0000256" key="12">
    <source>
        <dbReference type="ARBA" id="ARBA00022840"/>
    </source>
</evidence>
<accession>A0ABV4EK45</accession>
<dbReference type="EC" id="2.7.9.2" evidence="6"/>
<dbReference type="SUPFAM" id="SSF56059">
    <property type="entry name" value="Glutathione synthetase ATP-binding domain-like"/>
    <property type="match status" value="1"/>
</dbReference>
<evidence type="ECO:0000256" key="5">
    <source>
        <dbReference type="ARBA" id="ARBA00010617"/>
    </source>
</evidence>
<dbReference type="PANTHER" id="PTHR43030">
    <property type="entry name" value="PHOSPHOENOLPYRUVATE SYNTHASE"/>
    <property type="match status" value="1"/>
</dbReference>
<reference evidence="18 19" key="1">
    <citation type="submission" date="2024-07" db="EMBL/GenBank/DDBJ databases">
        <title>Mealworm larvae gut microbial communities from Newark, Delaware, USA.</title>
        <authorList>
            <person name="Blenner M."/>
        </authorList>
    </citation>
    <scope>NUCLEOTIDE SEQUENCE [LARGE SCALE GENOMIC DNA]</scope>
    <source>
        <strain evidence="18 19">UD i117</strain>
    </source>
</reference>
<gene>
    <name evidence="18" type="ORF">ABH903_001879</name>
</gene>
<dbReference type="PRINTS" id="PR00385">
    <property type="entry name" value="P450"/>
</dbReference>
<dbReference type="InterPro" id="IPR006319">
    <property type="entry name" value="PEP_synth"/>
</dbReference>
<evidence type="ECO:0000256" key="13">
    <source>
        <dbReference type="ARBA" id="ARBA00022842"/>
    </source>
</evidence>
<dbReference type="InterPro" id="IPR002192">
    <property type="entry name" value="PPDK_AMP/ATP-bd"/>
</dbReference>
<dbReference type="Gene3D" id="3.30.1490.20">
    <property type="entry name" value="ATP-grasp fold, A domain"/>
    <property type="match status" value="1"/>
</dbReference>
<keyword evidence="9" id="KW-0479">Metal-binding</keyword>
<evidence type="ECO:0000256" key="6">
    <source>
        <dbReference type="ARBA" id="ARBA00011996"/>
    </source>
</evidence>
<dbReference type="EMBL" id="JBGBYS010000009">
    <property type="protein sequence ID" value="MEY9258857.1"/>
    <property type="molecule type" value="Genomic_DNA"/>
</dbReference>
<dbReference type="InterPro" id="IPR002397">
    <property type="entry name" value="Cyt_P450_B"/>
</dbReference>
<comment type="pathway">
    <text evidence="3">Carbohydrate biosynthesis; gluconeogenesis.</text>
</comment>